<dbReference type="InterPro" id="IPR003749">
    <property type="entry name" value="ThiS/MoaD-like"/>
</dbReference>
<dbReference type="SUPFAM" id="SSF54285">
    <property type="entry name" value="MoaD/ThiS"/>
    <property type="match status" value="1"/>
</dbReference>
<sequence>MIKVEFLGPMGIEPIEVDVSNLKELSKILKQNSDIASWLDKSAVAINDVMVSSLDISLKSGDRVSILPPVCGG</sequence>
<dbReference type="InterPro" id="IPR016155">
    <property type="entry name" value="Mopterin_synth/thiamin_S_b"/>
</dbReference>
<dbReference type="InterPro" id="IPR012675">
    <property type="entry name" value="Beta-grasp_dom_sf"/>
</dbReference>
<organism evidence="1">
    <name type="scientific">hydrothermal vent metagenome</name>
    <dbReference type="NCBI Taxonomy" id="652676"/>
    <lineage>
        <taxon>unclassified sequences</taxon>
        <taxon>metagenomes</taxon>
        <taxon>ecological metagenomes</taxon>
    </lineage>
</organism>
<dbReference type="Gene3D" id="3.10.20.30">
    <property type="match status" value="1"/>
</dbReference>
<gene>
    <name evidence="1" type="ORF">MNB_SV-15-416</name>
</gene>
<dbReference type="AlphaFoldDB" id="A0A1W1EIV2"/>
<evidence type="ECO:0000313" key="1">
    <source>
        <dbReference type="EMBL" id="SHO80767.1"/>
    </source>
</evidence>
<proteinExistence type="predicted"/>
<reference evidence="1" key="1">
    <citation type="submission" date="2016-10" db="EMBL/GenBank/DDBJ databases">
        <authorList>
            <person name="de Groot N.N."/>
        </authorList>
    </citation>
    <scope>NUCLEOTIDE SEQUENCE</scope>
</reference>
<protein>
    <submittedName>
        <fullName evidence="1">Molybdenum cofactor biosynthesis protein MoaD</fullName>
    </submittedName>
</protein>
<dbReference type="EMBL" id="FRYL01000021">
    <property type="protein sequence ID" value="SHO80767.1"/>
    <property type="molecule type" value="Genomic_DNA"/>
</dbReference>
<accession>A0A1W1EIV2</accession>
<dbReference type="Pfam" id="PF02597">
    <property type="entry name" value="ThiS"/>
    <property type="match status" value="1"/>
</dbReference>
<name>A0A1W1EIV2_9ZZZZ</name>